<evidence type="ECO:0000256" key="11">
    <source>
        <dbReference type="SAM" id="MobiDB-lite"/>
    </source>
</evidence>
<dbReference type="Pfam" id="PF00096">
    <property type="entry name" value="zf-C2H2"/>
    <property type="match status" value="2"/>
</dbReference>
<evidence type="ECO:0000313" key="14">
    <source>
        <dbReference type="RefSeq" id="XP_041425773.1"/>
    </source>
</evidence>
<keyword evidence="8" id="KW-0238">DNA-binding</keyword>
<dbReference type="OMA" id="WTITDSC"/>
<evidence type="ECO:0000256" key="9">
    <source>
        <dbReference type="ARBA" id="ARBA00023163"/>
    </source>
</evidence>
<dbReference type="GO" id="GO:0001228">
    <property type="term" value="F:DNA-binding transcription activator activity, RNA polymerase II-specific"/>
    <property type="evidence" value="ECO:0000318"/>
    <property type="project" value="GO_Central"/>
</dbReference>
<evidence type="ECO:0000256" key="3">
    <source>
        <dbReference type="ARBA" id="ARBA00022723"/>
    </source>
</evidence>
<keyword evidence="10" id="KW-0539">Nucleus</keyword>
<evidence type="ECO:0000256" key="8">
    <source>
        <dbReference type="ARBA" id="ARBA00023125"/>
    </source>
</evidence>
<dbReference type="Proteomes" id="UP000186698">
    <property type="component" value="Chromosome 7L"/>
</dbReference>
<dbReference type="InterPro" id="IPR036236">
    <property type="entry name" value="Znf_C2H2_sf"/>
</dbReference>
<dbReference type="FunFam" id="3.30.160.60:FF:000478">
    <property type="entry name" value="Zinc finger protein 133"/>
    <property type="match status" value="1"/>
</dbReference>
<dbReference type="GeneID" id="108696881"/>
<evidence type="ECO:0000313" key="13">
    <source>
        <dbReference type="Proteomes" id="UP000186698"/>
    </source>
</evidence>
<keyword evidence="9" id="KW-0804">Transcription</keyword>
<comment type="function">
    <text evidence="1">May be involved in transcriptional regulation.</text>
</comment>
<dbReference type="PaxDb" id="8355-A0A1L8FPH3"/>
<dbReference type="InterPro" id="IPR013087">
    <property type="entry name" value="Znf_C2H2_type"/>
</dbReference>
<dbReference type="PANTHER" id="PTHR24404:SF114">
    <property type="entry name" value="KLUMPFUSS, ISOFORM B-RELATED"/>
    <property type="match status" value="1"/>
</dbReference>
<keyword evidence="5" id="KW-0863">Zinc-finger</keyword>
<evidence type="ECO:0000256" key="6">
    <source>
        <dbReference type="ARBA" id="ARBA00022833"/>
    </source>
</evidence>
<evidence type="ECO:0000256" key="1">
    <source>
        <dbReference type="ARBA" id="ARBA00003767"/>
    </source>
</evidence>
<dbReference type="GO" id="GO:0000978">
    <property type="term" value="F:RNA polymerase II cis-regulatory region sequence-specific DNA binding"/>
    <property type="evidence" value="ECO:0000318"/>
    <property type="project" value="GO_Central"/>
</dbReference>
<evidence type="ECO:0000256" key="5">
    <source>
        <dbReference type="ARBA" id="ARBA00022771"/>
    </source>
</evidence>
<dbReference type="RefSeq" id="XP_041425773.1">
    <property type="nucleotide sequence ID" value="XM_041569839.1"/>
</dbReference>
<dbReference type="SUPFAM" id="SSF57667">
    <property type="entry name" value="beta-beta-alpha zinc fingers"/>
    <property type="match status" value="1"/>
</dbReference>
<dbReference type="PROSITE" id="PS00028">
    <property type="entry name" value="ZINC_FINGER_C2H2_1"/>
    <property type="match status" value="2"/>
</dbReference>
<dbReference type="OrthoDB" id="8922241at2759"/>
<keyword evidence="4" id="KW-0677">Repeat</keyword>
<accession>A0A1L8FPH3</accession>
<dbReference type="SMART" id="SM00355">
    <property type="entry name" value="ZnF_C2H2"/>
    <property type="match status" value="3"/>
</dbReference>
<reference evidence="14" key="1">
    <citation type="submission" date="2025-08" db="UniProtKB">
        <authorList>
            <consortium name="RefSeq"/>
        </authorList>
    </citation>
    <scope>IDENTIFICATION</scope>
    <source>
        <strain evidence="14">J_2021</strain>
        <tissue evidence="14">Erythrocytes</tissue>
    </source>
</reference>
<organism evidence="13 14">
    <name type="scientific">Xenopus laevis</name>
    <name type="common">African clawed frog</name>
    <dbReference type="NCBI Taxonomy" id="8355"/>
    <lineage>
        <taxon>Eukaryota</taxon>
        <taxon>Metazoa</taxon>
        <taxon>Chordata</taxon>
        <taxon>Craniata</taxon>
        <taxon>Vertebrata</taxon>
        <taxon>Euteleostomi</taxon>
        <taxon>Amphibia</taxon>
        <taxon>Batrachia</taxon>
        <taxon>Anura</taxon>
        <taxon>Pipoidea</taxon>
        <taxon>Pipidae</taxon>
        <taxon>Xenopodinae</taxon>
        <taxon>Xenopus</taxon>
        <taxon>Xenopus</taxon>
    </lineage>
</organism>
<dbReference type="Gene3D" id="3.30.160.60">
    <property type="entry name" value="Classic Zinc Finger"/>
    <property type="match status" value="2"/>
</dbReference>
<evidence type="ECO:0000259" key="12">
    <source>
        <dbReference type="PROSITE" id="PS50157"/>
    </source>
</evidence>
<keyword evidence="6" id="KW-0862">Zinc</keyword>
<proteinExistence type="predicted"/>
<gene>
    <name evidence="14" type="primary">LOC108696881</name>
</gene>
<evidence type="ECO:0000256" key="7">
    <source>
        <dbReference type="ARBA" id="ARBA00023015"/>
    </source>
</evidence>
<dbReference type="InterPro" id="IPR050589">
    <property type="entry name" value="Ikaros_C2H2-ZF"/>
</dbReference>
<evidence type="ECO:0000256" key="4">
    <source>
        <dbReference type="ARBA" id="ARBA00022737"/>
    </source>
</evidence>
<dbReference type="FunFam" id="3.30.160.60:FF:000322">
    <property type="entry name" value="GDNF-inducible zinc finger protein 1"/>
    <property type="match status" value="1"/>
</dbReference>
<dbReference type="KEGG" id="xla:108696881"/>
<dbReference type="GO" id="GO:0008270">
    <property type="term" value="F:zinc ion binding"/>
    <property type="evidence" value="ECO:0007669"/>
    <property type="project" value="UniProtKB-KW"/>
</dbReference>
<sequence length="317" mass="36268">MSGDQPPVVTMLQPMNSPLDPYNSMSPLKPEVLLPFSRYLPQTSNSGDLFGPSMSSTHKLHQIQMSSSELRLPHLEPVGGAWPLQRLWEAGLSNSEPIAPIDSFNWLTQVSRLGYHVPHPLPNQMMHGQRYGFDGEERTRTGAYDCWLQQFSQGRLGFSLPGFCIRNEAEIQSTTFPRIPQRNETGGSEVKQEFGRQTTQRRQPMRRRRRSHVVEKLLECSYCGKRFRLKHQLDTHFRVHTGEKPFSCTLCNQRSRDYSAMIKHLRTHGVPSPYCCTLCSEFCSSRSSMHQHMDSHPATDIPANWTITDSCLYSSKQ</sequence>
<comment type="subcellular location">
    <subcellularLocation>
        <location evidence="2">Nucleus</location>
    </subcellularLocation>
</comment>
<dbReference type="GO" id="GO:0005634">
    <property type="term" value="C:nucleus"/>
    <property type="evidence" value="ECO:0000318"/>
    <property type="project" value="GO_Central"/>
</dbReference>
<name>A0A1L8FPH3_XENLA</name>
<keyword evidence="7" id="KW-0805">Transcription regulation</keyword>
<feature type="domain" description="C2H2-type" evidence="12">
    <location>
        <begin position="218"/>
        <end position="245"/>
    </location>
</feature>
<dbReference type="AlphaFoldDB" id="A0A1L8FPH3"/>
<protein>
    <submittedName>
        <fullName evidence="14">Zinc finger protein 22</fullName>
    </submittedName>
</protein>
<dbReference type="PROSITE" id="PS50157">
    <property type="entry name" value="ZINC_FINGER_C2H2_2"/>
    <property type="match status" value="2"/>
</dbReference>
<dbReference type="GO" id="GO:0006357">
    <property type="term" value="P:regulation of transcription by RNA polymerase II"/>
    <property type="evidence" value="ECO:0000318"/>
    <property type="project" value="GO_Central"/>
</dbReference>
<feature type="domain" description="C2H2-type" evidence="12">
    <location>
        <begin position="246"/>
        <end position="273"/>
    </location>
</feature>
<keyword evidence="13" id="KW-1185">Reference proteome</keyword>
<evidence type="ECO:0000256" key="10">
    <source>
        <dbReference type="ARBA" id="ARBA00023242"/>
    </source>
</evidence>
<keyword evidence="3" id="KW-0479">Metal-binding</keyword>
<evidence type="ECO:0000256" key="2">
    <source>
        <dbReference type="ARBA" id="ARBA00004123"/>
    </source>
</evidence>
<feature type="region of interest" description="Disordered" evidence="11">
    <location>
        <begin position="178"/>
        <end position="209"/>
    </location>
</feature>
<dbReference type="PANTHER" id="PTHR24404">
    <property type="entry name" value="ZINC FINGER PROTEIN"/>
    <property type="match status" value="1"/>
</dbReference>